<organism evidence="6 7">
    <name type="scientific">Halogranum amylolyticum</name>
    <dbReference type="NCBI Taxonomy" id="660520"/>
    <lineage>
        <taxon>Archaea</taxon>
        <taxon>Methanobacteriati</taxon>
        <taxon>Methanobacteriota</taxon>
        <taxon>Stenosarchaea group</taxon>
        <taxon>Halobacteria</taxon>
        <taxon>Halobacteriales</taxon>
        <taxon>Haloferacaceae</taxon>
    </lineage>
</organism>
<keyword evidence="7" id="KW-1185">Reference proteome</keyword>
<dbReference type="GO" id="GO:0008115">
    <property type="term" value="F:sarcosine oxidase activity"/>
    <property type="evidence" value="ECO:0007669"/>
    <property type="project" value="TreeGrafter"/>
</dbReference>
<dbReference type="NCBIfam" id="NF008425">
    <property type="entry name" value="PRK11259.1"/>
    <property type="match status" value="1"/>
</dbReference>
<accession>A0A1H8V6C1</accession>
<evidence type="ECO:0000256" key="2">
    <source>
        <dbReference type="ARBA" id="ARBA00022630"/>
    </source>
</evidence>
<dbReference type="PANTHER" id="PTHR10961:SF7">
    <property type="entry name" value="FAD DEPENDENT OXIDOREDUCTASE DOMAIN-CONTAINING PROTEIN"/>
    <property type="match status" value="1"/>
</dbReference>
<dbReference type="AlphaFoldDB" id="A0A1H8V6C1"/>
<keyword evidence="4" id="KW-0560">Oxidoreductase</keyword>
<dbReference type="Gene3D" id="3.50.50.60">
    <property type="entry name" value="FAD/NAD(P)-binding domain"/>
    <property type="match status" value="1"/>
</dbReference>
<dbReference type="Gene3D" id="3.30.9.10">
    <property type="entry name" value="D-Amino Acid Oxidase, subunit A, domain 2"/>
    <property type="match status" value="1"/>
</dbReference>
<evidence type="ECO:0000256" key="3">
    <source>
        <dbReference type="ARBA" id="ARBA00022827"/>
    </source>
</evidence>
<evidence type="ECO:0000313" key="6">
    <source>
        <dbReference type="EMBL" id="SEP11022.1"/>
    </source>
</evidence>
<dbReference type="Pfam" id="PF01266">
    <property type="entry name" value="DAO"/>
    <property type="match status" value="1"/>
</dbReference>
<evidence type="ECO:0000256" key="1">
    <source>
        <dbReference type="ARBA" id="ARBA00001974"/>
    </source>
</evidence>
<proteinExistence type="predicted"/>
<dbReference type="EMBL" id="FODV01000014">
    <property type="protein sequence ID" value="SEP11022.1"/>
    <property type="molecule type" value="Genomic_DNA"/>
</dbReference>
<dbReference type="InterPro" id="IPR045170">
    <property type="entry name" value="MTOX"/>
</dbReference>
<keyword evidence="3" id="KW-0274">FAD</keyword>
<dbReference type="PANTHER" id="PTHR10961">
    <property type="entry name" value="PEROXISOMAL SARCOSINE OXIDASE"/>
    <property type="match status" value="1"/>
</dbReference>
<dbReference type="InterPro" id="IPR036188">
    <property type="entry name" value="FAD/NAD-bd_sf"/>
</dbReference>
<dbReference type="OrthoDB" id="300965at2157"/>
<dbReference type="Proteomes" id="UP000199126">
    <property type="component" value="Unassembled WGS sequence"/>
</dbReference>
<evidence type="ECO:0000259" key="5">
    <source>
        <dbReference type="Pfam" id="PF01266"/>
    </source>
</evidence>
<dbReference type="InterPro" id="IPR006076">
    <property type="entry name" value="FAD-dep_OxRdtase"/>
</dbReference>
<comment type="cofactor">
    <cofactor evidence="1">
        <name>FAD</name>
        <dbReference type="ChEBI" id="CHEBI:57692"/>
    </cofactor>
</comment>
<protein>
    <submittedName>
        <fullName evidence="6">Sarcosine oxidase</fullName>
    </submittedName>
</protein>
<gene>
    <name evidence="6" type="ORF">SAMN04487948_11487</name>
</gene>
<dbReference type="GO" id="GO:0050660">
    <property type="term" value="F:flavin adenine dinucleotide binding"/>
    <property type="evidence" value="ECO:0007669"/>
    <property type="project" value="InterPro"/>
</dbReference>
<sequence>MTSSDTHYDVIVVGVGGMGSAATYHLAKRGHDVLGLEQFDIPHEKGSNHGVTRIIRKAYFESPAYVPLLDRAYENWETLQEENGRQLLHLHGSITAGRPDEKNLNGAVKACEIHDLPYEVLTSDELSSRFPGYQLPDEFKAVYQPDGGFLASDRCLIAHVEEAFNYGAEIHAREQVLDWKPTSTGVRVETDDEVYTADRLVISAGPWAQELVEELAGSATPERQVLGWLQPNKPSNFTPENFPIFTATLEGEPFYGFPTFEAPGFKIGRHHHLEQDTTPETLDDTPRPEDERLLRNAAETYFPSGAGPTLRLATCMYTNSPDEEFVIDTHPAYSNVVLAAGFSGHGYKFCSVVGEILADLAIDGETEHPIDLFRFDRLG</sequence>
<dbReference type="RefSeq" id="WP_089826877.1">
    <property type="nucleotide sequence ID" value="NZ_FODV01000014.1"/>
</dbReference>
<reference evidence="7" key="1">
    <citation type="submission" date="2016-10" db="EMBL/GenBank/DDBJ databases">
        <authorList>
            <person name="Varghese N."/>
            <person name="Submissions S."/>
        </authorList>
    </citation>
    <scope>NUCLEOTIDE SEQUENCE [LARGE SCALE GENOMIC DNA]</scope>
    <source>
        <strain evidence="7">CGMCC 1.10121</strain>
    </source>
</reference>
<feature type="domain" description="FAD dependent oxidoreductase" evidence="5">
    <location>
        <begin position="9"/>
        <end position="360"/>
    </location>
</feature>
<evidence type="ECO:0000256" key="4">
    <source>
        <dbReference type="ARBA" id="ARBA00023002"/>
    </source>
</evidence>
<keyword evidence="2" id="KW-0285">Flavoprotein</keyword>
<name>A0A1H8V6C1_9EURY</name>
<evidence type="ECO:0000313" key="7">
    <source>
        <dbReference type="Proteomes" id="UP000199126"/>
    </source>
</evidence>
<dbReference type="SUPFAM" id="SSF54373">
    <property type="entry name" value="FAD-linked reductases, C-terminal domain"/>
    <property type="match status" value="1"/>
</dbReference>
<dbReference type="SUPFAM" id="SSF51905">
    <property type="entry name" value="FAD/NAD(P)-binding domain"/>
    <property type="match status" value="1"/>
</dbReference>